<evidence type="ECO:0000313" key="2">
    <source>
        <dbReference type="EMBL" id="PLW31475.1"/>
    </source>
</evidence>
<comment type="caution">
    <text evidence="2">The sequence shown here is derived from an EMBL/GenBank/DDBJ whole genome shotgun (WGS) entry which is preliminary data.</text>
</comment>
<evidence type="ECO:0000256" key="1">
    <source>
        <dbReference type="SAM" id="MobiDB-lite"/>
    </source>
</evidence>
<name>A0A2N5U160_9BASI</name>
<gene>
    <name evidence="2" type="ORF">PCASD_17875</name>
</gene>
<feature type="compositionally biased region" description="Basic and acidic residues" evidence="1">
    <location>
        <begin position="11"/>
        <end position="20"/>
    </location>
</feature>
<sequence length="82" mass="9006">MDGSSLADLVEEPRDAHVTTKNELGGSIGGRTDPQQRCDHAPTNLHSTECVSTVDPTLSLLARQVGATYAWRRQCPRNQPKY</sequence>
<accession>A0A2N5U160</accession>
<dbReference type="EMBL" id="PGCI01000268">
    <property type="protein sequence ID" value="PLW31475.1"/>
    <property type="molecule type" value="Genomic_DNA"/>
</dbReference>
<feature type="region of interest" description="Disordered" evidence="1">
    <location>
        <begin position="1"/>
        <end position="35"/>
    </location>
</feature>
<evidence type="ECO:0000313" key="3">
    <source>
        <dbReference type="Proteomes" id="UP000235392"/>
    </source>
</evidence>
<dbReference type="AlphaFoldDB" id="A0A2N5U160"/>
<organism evidence="2 3">
    <name type="scientific">Puccinia coronata f. sp. avenae</name>
    <dbReference type="NCBI Taxonomy" id="200324"/>
    <lineage>
        <taxon>Eukaryota</taxon>
        <taxon>Fungi</taxon>
        <taxon>Dikarya</taxon>
        <taxon>Basidiomycota</taxon>
        <taxon>Pucciniomycotina</taxon>
        <taxon>Pucciniomycetes</taxon>
        <taxon>Pucciniales</taxon>
        <taxon>Pucciniaceae</taxon>
        <taxon>Puccinia</taxon>
    </lineage>
</organism>
<dbReference type="Proteomes" id="UP000235392">
    <property type="component" value="Unassembled WGS sequence"/>
</dbReference>
<protein>
    <submittedName>
        <fullName evidence="2">Uncharacterized protein</fullName>
    </submittedName>
</protein>
<reference evidence="2 3" key="1">
    <citation type="submission" date="2017-11" db="EMBL/GenBank/DDBJ databases">
        <title>De novo assembly and phasing of dikaryotic genomes from two isolates of Puccinia coronata f. sp. avenae, the causal agent of oat crown rust.</title>
        <authorList>
            <person name="Miller M.E."/>
            <person name="Zhang Y."/>
            <person name="Omidvar V."/>
            <person name="Sperschneider J."/>
            <person name="Schwessinger B."/>
            <person name="Raley C."/>
            <person name="Palmer J.M."/>
            <person name="Garnica D."/>
            <person name="Upadhyaya N."/>
            <person name="Rathjen J."/>
            <person name="Taylor J.M."/>
            <person name="Park R.F."/>
            <person name="Dodds P.N."/>
            <person name="Hirsch C.D."/>
            <person name="Kianian S.F."/>
            <person name="Figueroa M."/>
        </authorList>
    </citation>
    <scope>NUCLEOTIDE SEQUENCE [LARGE SCALE GENOMIC DNA]</scope>
    <source>
        <strain evidence="2">12SD80</strain>
    </source>
</reference>
<proteinExistence type="predicted"/>